<dbReference type="OrthoDB" id="1676460at2"/>
<dbReference type="Proteomes" id="UP000076268">
    <property type="component" value="Unassembled WGS sequence"/>
</dbReference>
<gene>
    <name evidence="2" type="ORF">AXX12_07650</name>
</gene>
<feature type="domain" description="HipA-like kinase" evidence="1">
    <location>
        <begin position="9"/>
        <end position="228"/>
    </location>
</feature>
<evidence type="ECO:0000313" key="2">
    <source>
        <dbReference type="EMBL" id="KYZ76302.1"/>
    </source>
</evidence>
<dbReference type="STRING" id="1794912.AXX12_07650"/>
<protein>
    <recommendedName>
        <fullName evidence="1">HipA-like kinase domain-containing protein</fullName>
    </recommendedName>
</protein>
<keyword evidence="3" id="KW-1185">Reference proteome</keyword>
<accession>A0A154BQS8</accession>
<dbReference type="AlphaFoldDB" id="A0A154BQS8"/>
<dbReference type="InterPro" id="IPR046748">
    <property type="entry name" value="HipA_2"/>
</dbReference>
<dbReference type="RefSeq" id="WP_066241527.1">
    <property type="nucleotide sequence ID" value="NZ_LSGP01000017.1"/>
</dbReference>
<reference evidence="2 3" key="1">
    <citation type="submission" date="2016-02" db="EMBL/GenBank/DDBJ databases">
        <title>Anaerosporomusa subterraneum gen. nov., sp. nov., a spore-forming obligate anaerobe isolated from saprolite.</title>
        <authorList>
            <person name="Choi J.K."/>
            <person name="Shah M."/>
            <person name="Yee N."/>
        </authorList>
    </citation>
    <scope>NUCLEOTIDE SEQUENCE [LARGE SCALE GENOMIC DNA]</scope>
    <source>
        <strain evidence="2 3">RU4</strain>
    </source>
</reference>
<proteinExistence type="predicted"/>
<evidence type="ECO:0000259" key="1">
    <source>
        <dbReference type="Pfam" id="PF20613"/>
    </source>
</evidence>
<organism evidence="2 3">
    <name type="scientific">Anaerosporomusa subterranea</name>
    <dbReference type="NCBI Taxonomy" id="1794912"/>
    <lineage>
        <taxon>Bacteria</taxon>
        <taxon>Bacillati</taxon>
        <taxon>Bacillota</taxon>
        <taxon>Negativicutes</taxon>
        <taxon>Acetonemataceae</taxon>
        <taxon>Anaerosporomusa</taxon>
    </lineage>
</organism>
<dbReference type="EMBL" id="LSGP01000017">
    <property type="protein sequence ID" value="KYZ76302.1"/>
    <property type="molecule type" value="Genomic_DNA"/>
</dbReference>
<name>A0A154BQS8_ANASB</name>
<evidence type="ECO:0000313" key="3">
    <source>
        <dbReference type="Proteomes" id="UP000076268"/>
    </source>
</evidence>
<dbReference type="Pfam" id="PF20613">
    <property type="entry name" value="HipA_2"/>
    <property type="match status" value="1"/>
</dbReference>
<sequence length="256" mass="29414">MLTAVTHLKPVGRGVTAPHLFTADDGETYVVKFQANKIGPKVLVNELLAAKLGERWQLCFPPSGLIYLSQKVVNQEYYLSQRVQAGVHFASRFLPSCRYLNRFLLHKAVNKPDMAGVMLFDHLFHNVDRTHNPRNLLIRQETDGWRLYAIDHSHLFYRGKWTPESLNKLLTIISINCQRSFGVLLKHYLQADDFLPCLQKIEATSDADFAEMVNEIPQEWLPGAEERELLTNWLCQRRGYAAEIADQLCRLTSPHL</sequence>
<comment type="caution">
    <text evidence="2">The sequence shown here is derived from an EMBL/GenBank/DDBJ whole genome shotgun (WGS) entry which is preliminary data.</text>
</comment>